<dbReference type="Proteomes" id="UP000077051">
    <property type="component" value="Unassembled WGS sequence"/>
</dbReference>
<organism evidence="2 3">
    <name type="scientific">Mucor lusitanicus CBS 277.49</name>
    <dbReference type="NCBI Taxonomy" id="747725"/>
    <lineage>
        <taxon>Eukaryota</taxon>
        <taxon>Fungi</taxon>
        <taxon>Fungi incertae sedis</taxon>
        <taxon>Mucoromycota</taxon>
        <taxon>Mucoromycotina</taxon>
        <taxon>Mucoromycetes</taxon>
        <taxon>Mucorales</taxon>
        <taxon>Mucorineae</taxon>
        <taxon>Mucoraceae</taxon>
        <taxon>Mucor</taxon>
    </lineage>
</organism>
<evidence type="ECO:0000313" key="3">
    <source>
        <dbReference type="Proteomes" id="UP000077051"/>
    </source>
</evidence>
<accession>A0A168HIS8</accession>
<dbReference type="EMBL" id="AMYB01000009">
    <property type="protein sequence ID" value="OAC98835.1"/>
    <property type="molecule type" value="Genomic_DNA"/>
</dbReference>
<comment type="caution">
    <text evidence="2">The sequence shown here is derived from an EMBL/GenBank/DDBJ whole genome shotgun (WGS) entry which is preliminary data.</text>
</comment>
<feature type="region of interest" description="Disordered" evidence="1">
    <location>
        <begin position="59"/>
        <end position="82"/>
    </location>
</feature>
<feature type="region of interest" description="Disordered" evidence="1">
    <location>
        <begin position="20"/>
        <end position="39"/>
    </location>
</feature>
<dbReference type="OrthoDB" id="2216037at2759"/>
<feature type="compositionally biased region" description="Low complexity" evidence="1">
    <location>
        <begin position="20"/>
        <end position="31"/>
    </location>
</feature>
<proteinExistence type="predicted"/>
<gene>
    <name evidence="2" type="ORF">MUCCIDRAFT_85382</name>
</gene>
<feature type="compositionally biased region" description="Polar residues" evidence="1">
    <location>
        <begin position="59"/>
        <end position="68"/>
    </location>
</feature>
<name>A0A168HIS8_MUCCL</name>
<evidence type="ECO:0000313" key="2">
    <source>
        <dbReference type="EMBL" id="OAC98835.1"/>
    </source>
</evidence>
<dbReference type="VEuPathDB" id="FungiDB:MUCCIDRAFT_85382"/>
<keyword evidence="3" id="KW-1185">Reference proteome</keyword>
<dbReference type="AlphaFoldDB" id="A0A168HIS8"/>
<feature type="compositionally biased region" description="Low complexity" evidence="1">
    <location>
        <begin position="73"/>
        <end position="82"/>
    </location>
</feature>
<protein>
    <submittedName>
        <fullName evidence="2">Uncharacterized protein</fullName>
    </submittedName>
</protein>
<reference evidence="2 3" key="1">
    <citation type="submission" date="2015-06" db="EMBL/GenBank/DDBJ databases">
        <title>Expansion of signal transduction pathways in fungi by whole-genome duplication.</title>
        <authorList>
            <consortium name="DOE Joint Genome Institute"/>
            <person name="Corrochano L.M."/>
            <person name="Kuo A."/>
            <person name="Marcet-Houben M."/>
            <person name="Polaino S."/>
            <person name="Salamov A."/>
            <person name="Villalobos J.M."/>
            <person name="Alvarez M.I."/>
            <person name="Avalos J."/>
            <person name="Benito E.P."/>
            <person name="Benoit I."/>
            <person name="Burger G."/>
            <person name="Camino L.P."/>
            <person name="Canovas D."/>
            <person name="Cerda-Olmedo E."/>
            <person name="Cheng J.-F."/>
            <person name="Dominguez A."/>
            <person name="Elias M."/>
            <person name="Eslava A.P."/>
            <person name="Glaser F."/>
            <person name="Grimwood J."/>
            <person name="Gutierrez G."/>
            <person name="Heitman J."/>
            <person name="Henrissat B."/>
            <person name="Iturriaga E.A."/>
            <person name="Lang B.F."/>
            <person name="Lavin J.L."/>
            <person name="Lee S."/>
            <person name="Li W."/>
            <person name="Lindquist E."/>
            <person name="Lopez-Garcia S."/>
            <person name="Luque E.M."/>
            <person name="Marcos A.T."/>
            <person name="Martin J."/>
            <person name="Mccluskey K."/>
            <person name="Medina H.R."/>
            <person name="Miralles-Duran A."/>
            <person name="Miyazaki A."/>
            <person name="Munoz-Torres E."/>
            <person name="Oguiza J.A."/>
            <person name="Ohm R."/>
            <person name="Olmedo M."/>
            <person name="Orejas M."/>
            <person name="Ortiz-Castellanos L."/>
            <person name="Pisabarro A.G."/>
            <person name="Rodriguez-Romero J."/>
            <person name="Ruiz-Herrera J."/>
            <person name="Ruiz-Vazquez R."/>
            <person name="Sanz C."/>
            <person name="Schackwitz W."/>
            <person name="Schmutz J."/>
            <person name="Shahriari M."/>
            <person name="Shelest E."/>
            <person name="Silva-Franco F."/>
            <person name="Soanes D."/>
            <person name="Syed K."/>
            <person name="Tagua V.G."/>
            <person name="Talbot N.J."/>
            <person name="Thon M."/>
            <person name="De Vries R.P."/>
            <person name="Wiebenga A."/>
            <person name="Yadav J.S."/>
            <person name="Braun E.L."/>
            <person name="Baker S."/>
            <person name="Garre V."/>
            <person name="Horwitz B."/>
            <person name="Torres-Martinez S."/>
            <person name="Idnurm A."/>
            <person name="Herrera-Estrella A."/>
            <person name="Gabaldon T."/>
            <person name="Grigoriev I.V."/>
        </authorList>
    </citation>
    <scope>NUCLEOTIDE SEQUENCE [LARGE SCALE GENOMIC DNA]</scope>
    <source>
        <strain evidence="2 3">CBS 277.49</strain>
    </source>
</reference>
<evidence type="ECO:0000256" key="1">
    <source>
        <dbReference type="SAM" id="MobiDB-lite"/>
    </source>
</evidence>
<sequence length="338" mass="38665">MSNNTSSWFKLPSFLQKQSKSKSTTITTMQQAAPSQDMSNEKVIPTTFVSWMPKIPSKKSNTSLSNEAASAIHTTTSSTPHPLESATADLAAEQQTNSIDTCIHNKDIVPLRQFLRYSMNRSDQRNFQRRRLMHPAAPKYEIEWQKNQWLLLDDSTSKQIEHLCKNGFTKIAIRKDTCLKKHISYSNPSDIDVLLELSFDTCGTSATTSHNDDEQQHEPIVCHQPRKFSVRRTQWWRTTYHVAEAYLPDWVDPDLCCEAVMMDAPSVLAAMTDNYSRSSLSSSVHHQPKMPDTPIVSQKSSFLHLQQHQQQHEDQWSYRPLQYSNPPFLMDKPALVIG</sequence>